<keyword evidence="2" id="KW-1185">Reference proteome</keyword>
<sequence length="99" mass="10480">MSDLVRATSGYNCVMVVETEVTVDTYTSDCLVLSCFTTFFVCTTSPVIGIITGTTKLNIINNSTYKLNSAASGITHSLAASTPPHTPLTRAHLPTSAVH</sequence>
<protein>
    <submittedName>
        <fullName evidence="1">Uncharacterized protein</fullName>
    </submittedName>
</protein>
<name>A0A8G0L7P9_9HYPO</name>
<dbReference type="Proteomes" id="UP000826661">
    <property type="component" value="Chromosome I"/>
</dbReference>
<organism evidence="1 2">
    <name type="scientific">Trichoderma simmonsii</name>
    <dbReference type="NCBI Taxonomy" id="1491479"/>
    <lineage>
        <taxon>Eukaryota</taxon>
        <taxon>Fungi</taxon>
        <taxon>Dikarya</taxon>
        <taxon>Ascomycota</taxon>
        <taxon>Pezizomycotina</taxon>
        <taxon>Sordariomycetes</taxon>
        <taxon>Hypocreomycetidae</taxon>
        <taxon>Hypocreales</taxon>
        <taxon>Hypocreaceae</taxon>
        <taxon>Trichoderma</taxon>
    </lineage>
</organism>
<evidence type="ECO:0000313" key="2">
    <source>
        <dbReference type="Proteomes" id="UP000826661"/>
    </source>
</evidence>
<gene>
    <name evidence="1" type="ORF">H0G86_002031</name>
</gene>
<dbReference type="AlphaFoldDB" id="A0A8G0L7P9"/>
<proteinExistence type="predicted"/>
<dbReference type="EMBL" id="CP075864">
    <property type="protein sequence ID" value="QYS94705.1"/>
    <property type="molecule type" value="Genomic_DNA"/>
</dbReference>
<reference evidence="1 2" key="1">
    <citation type="journal article" date="2021" name="BMC Genomics">
        <title>Telomere-to-telomere genome assembly of asparaginase-producing Trichoderma simmonsii.</title>
        <authorList>
            <person name="Chung D."/>
            <person name="Kwon Y.M."/>
            <person name="Yang Y."/>
        </authorList>
    </citation>
    <scope>NUCLEOTIDE SEQUENCE [LARGE SCALE GENOMIC DNA]</scope>
    <source>
        <strain evidence="1 2">GH-Sj1</strain>
    </source>
</reference>
<evidence type="ECO:0000313" key="1">
    <source>
        <dbReference type="EMBL" id="QYS94705.1"/>
    </source>
</evidence>
<accession>A0A8G0L7P9</accession>